<dbReference type="KEGG" id="aiq:Azoinq_09235"/>
<name>A0A975SKL8_9RHOO</name>
<sequence length="138" mass="15159">MKTPMILPWVAHKAGLSEAEARALWQRAQEEAATLCQQRDGNDFASQALERLLTLAKIDHDAIPREGKTGTTDQAPCPPCFTGVALPAAYAEAAPNMSWIWGHQGRMAQFGLTAAVNAAKFWQDTWNGLFKPYVRFGS</sequence>
<gene>
    <name evidence="1" type="ORF">Azoinq_09235</name>
</gene>
<dbReference type="EMBL" id="CP064782">
    <property type="protein sequence ID" value="QWT48055.1"/>
    <property type="molecule type" value="Genomic_DNA"/>
</dbReference>
<evidence type="ECO:0000313" key="1">
    <source>
        <dbReference type="EMBL" id="QWT48055.1"/>
    </source>
</evidence>
<keyword evidence="2" id="KW-1185">Reference proteome</keyword>
<proteinExistence type="predicted"/>
<evidence type="ECO:0000313" key="2">
    <source>
        <dbReference type="Proteomes" id="UP000683428"/>
    </source>
</evidence>
<dbReference type="RefSeq" id="WP_216129772.1">
    <property type="nucleotide sequence ID" value="NZ_CP064782.1"/>
</dbReference>
<organism evidence="1 2">
    <name type="scientific">Azospira inquinata</name>
    <dbReference type="NCBI Taxonomy" id="2785627"/>
    <lineage>
        <taxon>Bacteria</taxon>
        <taxon>Pseudomonadati</taxon>
        <taxon>Pseudomonadota</taxon>
        <taxon>Betaproteobacteria</taxon>
        <taxon>Rhodocyclales</taxon>
        <taxon>Rhodocyclaceae</taxon>
        <taxon>Azospira</taxon>
    </lineage>
</organism>
<dbReference type="AlphaFoldDB" id="A0A975SKL8"/>
<reference evidence="1" key="1">
    <citation type="submission" date="2020-11" db="EMBL/GenBank/DDBJ databases">
        <title>Azospira inquinata sp. nov.</title>
        <authorList>
            <person name="Moe W.M."/>
            <person name="Mikes M.C."/>
        </authorList>
    </citation>
    <scope>NUCLEOTIDE SEQUENCE</scope>
    <source>
        <strain evidence="1">Azo-3</strain>
    </source>
</reference>
<dbReference type="Proteomes" id="UP000683428">
    <property type="component" value="Chromosome"/>
</dbReference>
<accession>A0A975SKL8</accession>
<protein>
    <submittedName>
        <fullName evidence="1">Uncharacterized protein</fullName>
    </submittedName>
</protein>